<protein>
    <submittedName>
        <fullName evidence="1">Uncharacterized protein</fullName>
    </submittedName>
</protein>
<organism evidence="1">
    <name type="scientific">viral metagenome</name>
    <dbReference type="NCBI Taxonomy" id="1070528"/>
    <lineage>
        <taxon>unclassified sequences</taxon>
        <taxon>metagenomes</taxon>
        <taxon>organismal metagenomes</taxon>
    </lineage>
</organism>
<accession>A0A6C0JMD3</accession>
<dbReference type="AlphaFoldDB" id="A0A6C0JMD3"/>
<evidence type="ECO:0000313" key="1">
    <source>
        <dbReference type="EMBL" id="QHU06533.1"/>
    </source>
</evidence>
<name>A0A6C0JMD3_9ZZZZ</name>
<dbReference type="EMBL" id="MN740657">
    <property type="protein sequence ID" value="QHU06533.1"/>
    <property type="molecule type" value="Genomic_DNA"/>
</dbReference>
<sequence length="133" mass="13498">MDKTTLVIAFLAAAVLAGLFVQYSPSIPMGAGTEQFMQKEVGAPVSGSGIGPYDGVSMSGGISGWAATEPHSAAPIGGGLPSHAEDGKLMFLVGNKVDASCCPAAFNTDTGCVCLTEENKDFMASRAGNRVPN</sequence>
<proteinExistence type="predicted"/>
<reference evidence="1" key="1">
    <citation type="journal article" date="2020" name="Nature">
        <title>Giant virus diversity and host interactions through global metagenomics.</title>
        <authorList>
            <person name="Schulz F."/>
            <person name="Roux S."/>
            <person name="Paez-Espino D."/>
            <person name="Jungbluth S."/>
            <person name="Walsh D.A."/>
            <person name="Denef V.J."/>
            <person name="McMahon K.D."/>
            <person name="Konstantinidis K.T."/>
            <person name="Eloe-Fadrosh E.A."/>
            <person name="Kyrpides N.C."/>
            <person name="Woyke T."/>
        </authorList>
    </citation>
    <scope>NUCLEOTIDE SEQUENCE</scope>
    <source>
        <strain evidence="1">GVMAG-S-1035315-10</strain>
    </source>
</reference>